<dbReference type="Ensembl" id="ENSCHIT00010000617.1">
    <property type="protein sequence ID" value="ENSCHIP00010000403.1"/>
    <property type="gene ID" value="ENSCHIG00010000388.1"/>
</dbReference>
<dbReference type="SMART" id="SM00271">
    <property type="entry name" value="DnaJ"/>
    <property type="match status" value="1"/>
</dbReference>
<sequence>MNCHYEGLGVRRHASEEELKKAYRKLAQKWHPDKNLDNVAEAAEQFKLIQAHREMAGLLKQ</sequence>
<evidence type="ECO:0000313" key="2">
    <source>
        <dbReference type="Ensembl" id="ENSCHIP00010000403.1"/>
    </source>
</evidence>
<dbReference type="PRINTS" id="PR00625">
    <property type="entry name" value="JDOMAIN"/>
</dbReference>
<dbReference type="PROSITE" id="PS50076">
    <property type="entry name" value="DNAJ_2"/>
    <property type="match status" value="1"/>
</dbReference>
<accession>A0A8C2N769</accession>
<reference evidence="2" key="1">
    <citation type="submission" date="2019-03" db="EMBL/GenBank/DDBJ databases">
        <title>Genome sequencing and reference-guided assembly of Black Bengal Goat (Capra hircus).</title>
        <authorList>
            <person name="Siddiki A.Z."/>
            <person name="Baten A."/>
            <person name="Billah M."/>
            <person name="Alam M.A.U."/>
            <person name="Shawrob K.S.M."/>
            <person name="Saha S."/>
            <person name="Chowdhury M."/>
            <person name="Rahman A.H."/>
            <person name="Stear M."/>
            <person name="Miah G."/>
            <person name="Das G.B."/>
            <person name="Hossain M.M."/>
            <person name="Kumkum M."/>
            <person name="Islam M.S."/>
            <person name="Mollah A.M."/>
            <person name="Ahsan A."/>
            <person name="Tusar F."/>
            <person name="Khan M.K.I."/>
        </authorList>
    </citation>
    <scope>NUCLEOTIDE SEQUENCE [LARGE SCALE GENOMIC DNA]</scope>
</reference>
<name>A0A8C2N769_CAPHI</name>
<reference evidence="2" key="2">
    <citation type="submission" date="2025-08" db="UniProtKB">
        <authorList>
            <consortium name="Ensembl"/>
        </authorList>
    </citation>
    <scope>IDENTIFICATION</scope>
</reference>
<protein>
    <recommendedName>
        <fullName evidence="1">J domain-containing protein</fullName>
    </recommendedName>
</protein>
<dbReference type="InterPro" id="IPR051964">
    <property type="entry name" value="Chaperone_stress_response"/>
</dbReference>
<dbReference type="GO" id="GO:0005737">
    <property type="term" value="C:cytoplasm"/>
    <property type="evidence" value="ECO:0007669"/>
    <property type="project" value="TreeGrafter"/>
</dbReference>
<dbReference type="PANTHER" id="PTHR44029">
    <property type="entry name" value="DNAJ HOMOLOG SUBFAMILY C MEMBER 21"/>
    <property type="match status" value="1"/>
</dbReference>
<dbReference type="Pfam" id="PF00226">
    <property type="entry name" value="DnaJ"/>
    <property type="match status" value="1"/>
</dbReference>
<dbReference type="InterPro" id="IPR036869">
    <property type="entry name" value="J_dom_sf"/>
</dbReference>
<dbReference type="Gene3D" id="1.10.287.110">
    <property type="entry name" value="DnaJ domain"/>
    <property type="match status" value="1"/>
</dbReference>
<feature type="domain" description="J" evidence="1">
    <location>
        <begin position="3"/>
        <end position="61"/>
    </location>
</feature>
<dbReference type="SUPFAM" id="SSF46565">
    <property type="entry name" value="Chaperone J-domain"/>
    <property type="match status" value="1"/>
</dbReference>
<evidence type="ECO:0000259" key="1">
    <source>
        <dbReference type="PROSITE" id="PS50076"/>
    </source>
</evidence>
<dbReference type="PANTHER" id="PTHR44029:SF1">
    <property type="entry name" value="DNAJ HOMOLOG SUBFAMILY C MEMBER 21"/>
    <property type="match status" value="1"/>
</dbReference>
<proteinExistence type="predicted"/>
<dbReference type="AlphaFoldDB" id="A0A8C2N769"/>
<dbReference type="InterPro" id="IPR001623">
    <property type="entry name" value="DnaJ_domain"/>
</dbReference>
<dbReference type="CDD" id="cd06257">
    <property type="entry name" value="DnaJ"/>
    <property type="match status" value="1"/>
</dbReference>
<organism evidence="2">
    <name type="scientific">Capra hircus</name>
    <name type="common">Goat</name>
    <dbReference type="NCBI Taxonomy" id="9925"/>
    <lineage>
        <taxon>Eukaryota</taxon>
        <taxon>Metazoa</taxon>
        <taxon>Chordata</taxon>
        <taxon>Craniata</taxon>
        <taxon>Vertebrata</taxon>
        <taxon>Euteleostomi</taxon>
        <taxon>Mammalia</taxon>
        <taxon>Eutheria</taxon>
        <taxon>Laurasiatheria</taxon>
        <taxon>Artiodactyla</taxon>
        <taxon>Ruminantia</taxon>
        <taxon>Pecora</taxon>
        <taxon>Bovidae</taxon>
        <taxon>Caprinae</taxon>
        <taxon>Capra</taxon>
    </lineage>
</organism>